<feature type="transmembrane region" description="Helical" evidence="8">
    <location>
        <begin position="154"/>
        <end position="174"/>
    </location>
</feature>
<evidence type="ECO:0000256" key="1">
    <source>
        <dbReference type="ARBA" id="ARBA00004141"/>
    </source>
</evidence>
<accession>A0A4T0UWE0</accession>
<comment type="subcellular location">
    <subcellularLocation>
        <location evidence="1">Membrane</location>
        <topology evidence="1">Multi-pass membrane protein</topology>
    </subcellularLocation>
</comment>
<dbReference type="InterPro" id="IPR022357">
    <property type="entry name" value="MIP_CS"/>
</dbReference>
<evidence type="ECO:0000256" key="6">
    <source>
        <dbReference type="ARBA" id="ARBA00023136"/>
    </source>
</evidence>
<dbReference type="EMBL" id="STGJ01000007">
    <property type="protein sequence ID" value="TIC83394.1"/>
    <property type="molecule type" value="Genomic_DNA"/>
</dbReference>
<dbReference type="PANTHER" id="PTHR43829">
    <property type="entry name" value="AQUAPORIN OR AQUAGLYCEROPORIN RELATED"/>
    <property type="match status" value="1"/>
</dbReference>
<organism evidence="9 10">
    <name type="scientific">Crenobacter intestini</name>
    <dbReference type="NCBI Taxonomy" id="2563443"/>
    <lineage>
        <taxon>Bacteria</taxon>
        <taxon>Pseudomonadati</taxon>
        <taxon>Pseudomonadota</taxon>
        <taxon>Betaproteobacteria</taxon>
        <taxon>Neisseriales</taxon>
        <taxon>Neisseriaceae</taxon>
        <taxon>Crenobacter</taxon>
    </lineage>
</organism>
<evidence type="ECO:0000313" key="9">
    <source>
        <dbReference type="EMBL" id="TIC83394.1"/>
    </source>
</evidence>
<name>A0A4T0UWE0_9NEIS</name>
<dbReference type="GO" id="GO:0005886">
    <property type="term" value="C:plasma membrane"/>
    <property type="evidence" value="ECO:0007669"/>
    <property type="project" value="TreeGrafter"/>
</dbReference>
<reference evidence="9 10" key="1">
    <citation type="submission" date="2019-04" db="EMBL/GenBank/DDBJ databases">
        <title>Crenobacter sp. nov.</title>
        <authorList>
            <person name="Shi S."/>
        </authorList>
    </citation>
    <scope>NUCLEOTIDE SEQUENCE [LARGE SCALE GENOMIC DNA]</scope>
    <source>
        <strain evidence="9 10">GY 70310</strain>
    </source>
</reference>
<feature type="transmembrane region" description="Helical" evidence="8">
    <location>
        <begin position="20"/>
        <end position="42"/>
    </location>
</feature>
<evidence type="ECO:0000256" key="4">
    <source>
        <dbReference type="ARBA" id="ARBA00022692"/>
    </source>
</evidence>
<keyword evidence="6 8" id="KW-0472">Membrane</keyword>
<feature type="transmembrane region" description="Helical" evidence="8">
    <location>
        <begin position="186"/>
        <end position="210"/>
    </location>
</feature>
<gene>
    <name evidence="9" type="ORF">E5K04_07490</name>
</gene>
<dbReference type="CDD" id="cd00333">
    <property type="entry name" value="MIP"/>
    <property type="match status" value="1"/>
</dbReference>
<feature type="transmembrane region" description="Helical" evidence="8">
    <location>
        <begin position="94"/>
        <end position="116"/>
    </location>
</feature>
<dbReference type="InterPro" id="IPR050363">
    <property type="entry name" value="MIP/Aquaporin"/>
</dbReference>
<keyword evidence="10" id="KW-1185">Reference proteome</keyword>
<dbReference type="AlphaFoldDB" id="A0A4T0UWE0"/>
<dbReference type="Proteomes" id="UP000308891">
    <property type="component" value="Unassembled WGS sequence"/>
</dbReference>
<feature type="transmembrane region" description="Helical" evidence="8">
    <location>
        <begin position="62"/>
        <end position="87"/>
    </location>
</feature>
<feature type="transmembrane region" description="Helical" evidence="8">
    <location>
        <begin position="239"/>
        <end position="260"/>
    </location>
</feature>
<dbReference type="RefSeq" id="WP_136552578.1">
    <property type="nucleotide sequence ID" value="NZ_STGJ01000007.1"/>
</dbReference>
<dbReference type="InterPro" id="IPR000425">
    <property type="entry name" value="MIP"/>
</dbReference>
<keyword evidence="4 7" id="KW-0812">Transmembrane</keyword>
<dbReference type="OrthoDB" id="9807293at2"/>
<dbReference type="Gene3D" id="1.20.1080.10">
    <property type="entry name" value="Glycerol uptake facilitator protein"/>
    <property type="match status" value="1"/>
</dbReference>
<keyword evidence="5 8" id="KW-1133">Transmembrane helix</keyword>
<evidence type="ECO:0000256" key="8">
    <source>
        <dbReference type="SAM" id="Phobius"/>
    </source>
</evidence>
<sequence>MPDVKPQPRLSTPSLPGACFAEFVGTALLILFGVGAVAGMQLSGASFGQWEISLTWGLGVALAVYVVAGVSGAHLNPAVTLALTVWAGFDRRRALPYVAAQMAGAFCAAALVFALYEPLLANWEYTQHLVRGSAESLRSAAIFTTFPHPQLSNLQALLVETVITAVLMTGILALTDHRNGPARGFAGALLIGLLVAVIGASFGPLTGFAMNPARDLAPRVFLTLAGWGDVALTGGRDSAYWWVPVAGPLLGAQLGALLYLKLIARHLPRPLQEA</sequence>
<evidence type="ECO:0000256" key="3">
    <source>
        <dbReference type="ARBA" id="ARBA00022448"/>
    </source>
</evidence>
<dbReference type="NCBIfam" id="TIGR00861">
    <property type="entry name" value="MIP"/>
    <property type="match status" value="1"/>
</dbReference>
<keyword evidence="3 7" id="KW-0813">Transport</keyword>
<dbReference type="Pfam" id="PF00230">
    <property type="entry name" value="MIP"/>
    <property type="match status" value="1"/>
</dbReference>
<protein>
    <submittedName>
        <fullName evidence="9">Aquaporin family protein</fullName>
    </submittedName>
</protein>
<evidence type="ECO:0000256" key="5">
    <source>
        <dbReference type="ARBA" id="ARBA00022989"/>
    </source>
</evidence>
<evidence type="ECO:0000313" key="10">
    <source>
        <dbReference type="Proteomes" id="UP000308891"/>
    </source>
</evidence>
<comment type="caution">
    <text evidence="9">The sequence shown here is derived from an EMBL/GenBank/DDBJ whole genome shotgun (WGS) entry which is preliminary data.</text>
</comment>
<dbReference type="SUPFAM" id="SSF81338">
    <property type="entry name" value="Aquaporin-like"/>
    <property type="match status" value="1"/>
</dbReference>
<dbReference type="PRINTS" id="PR00783">
    <property type="entry name" value="MINTRINSICP"/>
</dbReference>
<dbReference type="PROSITE" id="PS00221">
    <property type="entry name" value="MIP"/>
    <property type="match status" value="1"/>
</dbReference>
<dbReference type="GO" id="GO:0015254">
    <property type="term" value="F:glycerol channel activity"/>
    <property type="evidence" value="ECO:0007669"/>
    <property type="project" value="TreeGrafter"/>
</dbReference>
<evidence type="ECO:0000256" key="2">
    <source>
        <dbReference type="ARBA" id="ARBA00006175"/>
    </source>
</evidence>
<evidence type="ECO:0000256" key="7">
    <source>
        <dbReference type="RuleBase" id="RU000477"/>
    </source>
</evidence>
<dbReference type="InterPro" id="IPR023271">
    <property type="entry name" value="Aquaporin-like"/>
</dbReference>
<proteinExistence type="inferred from homology"/>
<comment type="similarity">
    <text evidence="2 7">Belongs to the MIP/aquaporin (TC 1.A.8) family.</text>
</comment>
<dbReference type="PANTHER" id="PTHR43829:SF9">
    <property type="entry name" value="AQUAPORIN-9"/>
    <property type="match status" value="1"/>
</dbReference>